<accession>A0ABZ3IYZ5</accession>
<gene>
    <name evidence="2" type="ORF">SPACI_010670</name>
</gene>
<evidence type="ECO:0000313" key="3">
    <source>
        <dbReference type="Proteomes" id="UP000216052"/>
    </source>
</evidence>
<organism evidence="2 3">
    <name type="scientific">Sporomusa acidovorans (strain ATCC 49682 / DSM 3132 / Mol)</name>
    <dbReference type="NCBI Taxonomy" id="1123286"/>
    <lineage>
        <taxon>Bacteria</taxon>
        <taxon>Bacillati</taxon>
        <taxon>Bacillota</taxon>
        <taxon>Negativicutes</taxon>
        <taxon>Selenomonadales</taxon>
        <taxon>Sporomusaceae</taxon>
        <taxon>Sporomusa</taxon>
    </lineage>
</organism>
<proteinExistence type="predicted"/>
<feature type="region of interest" description="Disordered" evidence="1">
    <location>
        <begin position="1"/>
        <end position="32"/>
    </location>
</feature>
<reference evidence="2" key="1">
    <citation type="submission" date="2024-05" db="EMBL/GenBank/DDBJ databases">
        <title>Isolation and characterization of Sporomusa carbonis sp. nov., a carboxydotrophic hydrogenogen in the genus of Sporomusa isolated from a charcoal burning pile.</title>
        <authorList>
            <person name="Boeer T."/>
            <person name="Rosenbaum F."/>
            <person name="Eysell L."/>
            <person name="Mueller V."/>
            <person name="Daniel R."/>
            <person name="Poehlein A."/>
        </authorList>
    </citation>
    <scope>NUCLEOTIDE SEQUENCE [LARGE SCALE GENOMIC DNA]</scope>
    <source>
        <strain evidence="2">DSM 3132</strain>
    </source>
</reference>
<feature type="compositionally biased region" description="Polar residues" evidence="1">
    <location>
        <begin position="1"/>
        <end position="22"/>
    </location>
</feature>
<protein>
    <submittedName>
        <fullName evidence="2">Uncharacterized protein</fullName>
    </submittedName>
</protein>
<evidence type="ECO:0000256" key="1">
    <source>
        <dbReference type="SAM" id="MobiDB-lite"/>
    </source>
</evidence>
<keyword evidence="3" id="KW-1185">Reference proteome</keyword>
<dbReference type="RefSeq" id="WP_093797410.1">
    <property type="nucleotide sequence ID" value="NZ_CP155571.1"/>
</dbReference>
<dbReference type="EMBL" id="CP155571">
    <property type="protein sequence ID" value="XFO71054.1"/>
    <property type="molecule type" value="Genomic_DNA"/>
</dbReference>
<sequence>METMNTNAQTETKTSTAANKPTFQEGPDIDNANAVYQDTSLDATEDSLRTEKLKPGNKHATNSLVARMLWGHEEKVSLNARVSEDGTLDLNDDVR</sequence>
<dbReference type="Proteomes" id="UP000216052">
    <property type="component" value="Chromosome"/>
</dbReference>
<evidence type="ECO:0000313" key="2">
    <source>
        <dbReference type="EMBL" id="XFO71054.1"/>
    </source>
</evidence>
<name>A0ABZ3IYZ5_SPOA4</name>